<feature type="region of interest" description="Disordered" evidence="2">
    <location>
        <begin position="1"/>
        <end position="52"/>
    </location>
</feature>
<protein>
    <submittedName>
        <fullName evidence="4">Coiled-coil domain-containing protein 170-like</fullName>
    </submittedName>
</protein>
<evidence type="ECO:0000256" key="1">
    <source>
        <dbReference type="SAM" id="Coils"/>
    </source>
</evidence>
<accession>A0A2Y9DBV4</accession>
<gene>
    <name evidence="4" type="primary">LOC101350526</name>
</gene>
<dbReference type="KEGG" id="tmu:101350526"/>
<name>A0A2Y9DBV4_TRIMA</name>
<evidence type="ECO:0000313" key="4">
    <source>
        <dbReference type="RefSeq" id="XP_004371161.1"/>
    </source>
</evidence>
<dbReference type="PANTHER" id="PTHR18863:SF5">
    <property type="entry name" value="TESTIS EXPRESSED GENE 21"/>
    <property type="match status" value="1"/>
</dbReference>
<dbReference type="OrthoDB" id="5832575at2759"/>
<dbReference type="PANTHER" id="PTHR18863">
    <property type="entry name" value="TSEC-2-RELATED"/>
    <property type="match status" value="1"/>
</dbReference>
<keyword evidence="1" id="KW-0175">Coiled coil</keyword>
<dbReference type="RefSeq" id="XP_004371161.1">
    <property type="nucleotide sequence ID" value="XM_004371104.1"/>
</dbReference>
<evidence type="ECO:0000313" key="3">
    <source>
        <dbReference type="Proteomes" id="UP000248480"/>
    </source>
</evidence>
<organism evidence="3 4">
    <name type="scientific">Trichechus manatus latirostris</name>
    <name type="common">Florida manatee</name>
    <dbReference type="NCBI Taxonomy" id="127582"/>
    <lineage>
        <taxon>Eukaryota</taxon>
        <taxon>Metazoa</taxon>
        <taxon>Chordata</taxon>
        <taxon>Craniata</taxon>
        <taxon>Vertebrata</taxon>
        <taxon>Euteleostomi</taxon>
        <taxon>Mammalia</taxon>
        <taxon>Eutheria</taxon>
        <taxon>Afrotheria</taxon>
        <taxon>Sirenia</taxon>
        <taxon>Trichechidae</taxon>
        <taxon>Trichechus</taxon>
    </lineage>
</organism>
<dbReference type="InParanoid" id="A0A2Y9DBV4"/>
<dbReference type="AlphaFoldDB" id="A0A2Y9DBV4"/>
<reference evidence="4" key="1">
    <citation type="submission" date="2025-08" db="UniProtKB">
        <authorList>
            <consortium name="RefSeq"/>
        </authorList>
    </citation>
    <scope>IDENTIFICATION</scope>
</reference>
<dbReference type="Proteomes" id="UP000248480">
    <property type="component" value="Unplaced"/>
</dbReference>
<sequence length="612" mass="70759">MSDPVQFLNHSDPGRLTVTGQSKGPHEAKPSEVTHLSAHTSQRNSPVAGFDPPLEVVPAKNPIRCNKRAADPVHPDLAGLLVKNKNLLAELRNVQNKLLIKETSLQEMRSELESYKENNVQQLFQIMSLKDDIKDLEELIASLTRIKSLKNTDIQSLERGNWDLTEQIIELENRLRVHLVEREKAERKADFLEKKLSANRCTRYMNMKGQEDSMDIFMTTDNDEAILAKNLERDIFHFEGPKNGQKISDKCLQDLIHKEEQISQLDKPPYSFCWETKKTQSQYQNFLDHLATLQSNSVVPIAATEEAVKQRIQEIVANRQSWKSRTEGLQQEIQILNKRMEQLHHLYEEVIQESSQAEEKCREEKKSLKCLEGKIAINDLFQAKVDLDRKKENSRTRNSQIEEHDEKFKQLEKDEKQIFLRIQQNVQIATTQRLEKKVQKLQKQLSDLKLSNKNMKTQLTRVNVLKNKTMEKLRRSLTEIETMKEKAVMKTDNMKTPLDCGEQEARSDRERVHQILGAVTRKLDTAESKLEDTSGREQELADFRETIMKILRFNMKTADKEVINQLRLIIQAYEASNKKSKIASDGAKLECDSRTKSGELANGGEYGFEEKR</sequence>
<dbReference type="InterPro" id="IPR039139">
    <property type="entry name" value="CCDC170-like"/>
</dbReference>
<dbReference type="GeneID" id="101350526"/>
<feature type="coiled-coil region" evidence="1">
    <location>
        <begin position="77"/>
        <end position="202"/>
    </location>
</feature>
<dbReference type="STRING" id="127582.A0A2Y9DBV4"/>
<proteinExistence type="predicted"/>
<feature type="coiled-coil region" evidence="1">
    <location>
        <begin position="319"/>
        <end position="374"/>
    </location>
</feature>
<keyword evidence="3" id="KW-1185">Reference proteome</keyword>
<feature type="coiled-coil region" evidence="1">
    <location>
        <begin position="431"/>
        <end position="490"/>
    </location>
</feature>
<evidence type="ECO:0000256" key="2">
    <source>
        <dbReference type="SAM" id="MobiDB-lite"/>
    </source>
</evidence>